<dbReference type="FunFam" id="3.40.50.1000:FF:000162">
    <property type="entry name" value="HAD-like protein"/>
    <property type="match status" value="1"/>
</dbReference>
<feature type="region of interest" description="Disordered" evidence="1">
    <location>
        <begin position="367"/>
        <end position="400"/>
    </location>
</feature>
<accession>A0A8X7T7I2</accession>
<dbReference type="InterPro" id="IPR023198">
    <property type="entry name" value="PGP-like_dom2"/>
</dbReference>
<dbReference type="EMBL" id="LWDG02000009">
    <property type="protein sequence ID" value="KAE8271827.1"/>
    <property type="molecule type" value="Genomic_DNA"/>
</dbReference>
<feature type="compositionally biased region" description="Low complexity" evidence="1">
    <location>
        <begin position="107"/>
        <end position="135"/>
    </location>
</feature>
<dbReference type="SFLD" id="SFLDS00003">
    <property type="entry name" value="Haloacid_Dehalogenase"/>
    <property type="match status" value="1"/>
</dbReference>
<name>A0A8X7T7I2_9BASI</name>
<dbReference type="Pfam" id="PF00702">
    <property type="entry name" value="Hydrolase"/>
    <property type="match status" value="1"/>
</dbReference>
<organism evidence="2 3">
    <name type="scientific">Tilletia walkeri</name>
    <dbReference type="NCBI Taxonomy" id="117179"/>
    <lineage>
        <taxon>Eukaryota</taxon>
        <taxon>Fungi</taxon>
        <taxon>Dikarya</taxon>
        <taxon>Basidiomycota</taxon>
        <taxon>Ustilaginomycotina</taxon>
        <taxon>Exobasidiomycetes</taxon>
        <taxon>Tilletiales</taxon>
        <taxon>Tilletiaceae</taxon>
        <taxon>Tilletia</taxon>
    </lineage>
</organism>
<proteinExistence type="predicted"/>
<dbReference type="NCBIfam" id="TIGR01509">
    <property type="entry name" value="HAD-SF-IA-v3"/>
    <property type="match status" value="1"/>
</dbReference>
<sequence>MTADAPTTTIQKLAEVKDTEVFEVDAVLFDMDGTLVDSISAVEAAWGEVACELGRDPEEVIAATHGKRAVDNLRSLKPWIKSHEMDDAVVAFEETILQFADSLRTPSAANSRRGSRSASQSASRRASASAGVAGRKLSQGGGVNPFGLSQGLSKLSEAQHSEEVFEEDDDLDDKLQEAFEDEEEAFDGAIRILPGVREMIDSIPDGKYAVATSSARTYAYGAMQRVGIVPPPVTITAEHPELKRGKPHPDPFLLAAKKLGFDCSKCLVIEDSPSGIKAAVASGGITIAVCTSHTYHKINNLGAQHVVYSLSQVKITPLDSGKLQVTIEHPEHEVGKMNEGEICQGLLPSEIDDAIAKFKELNLAKQNKAANGKSKPTAGGAASSTGADATSQASAEALKSAKAAAVGAESAVPATS</sequence>
<comment type="caution">
    <text evidence="2">The sequence shown here is derived from an EMBL/GenBank/DDBJ whole genome shotgun (WGS) entry which is preliminary data.</text>
</comment>
<evidence type="ECO:0000313" key="3">
    <source>
        <dbReference type="Proteomes" id="UP000078113"/>
    </source>
</evidence>
<feature type="compositionally biased region" description="Low complexity" evidence="1">
    <location>
        <begin position="377"/>
        <end position="400"/>
    </location>
</feature>
<gene>
    <name evidence="2" type="ORF">A4X09_0g475</name>
</gene>
<dbReference type="SFLD" id="SFLDG01129">
    <property type="entry name" value="C1.5:_HAD__Beta-PGM__Phosphata"/>
    <property type="match status" value="1"/>
</dbReference>
<dbReference type="FunFam" id="3.40.50.1000:FF:000145">
    <property type="entry name" value="HAD family hydrolase"/>
    <property type="match status" value="1"/>
</dbReference>
<dbReference type="Gene3D" id="3.40.50.1000">
    <property type="entry name" value="HAD superfamily/HAD-like"/>
    <property type="match status" value="1"/>
</dbReference>
<dbReference type="PANTHER" id="PTHR43481:SF2">
    <property type="entry name" value="PHOSPHATASE"/>
    <property type="match status" value="1"/>
</dbReference>
<dbReference type="PANTHER" id="PTHR43481">
    <property type="entry name" value="FRUCTOSE-1-PHOSPHATE PHOSPHATASE"/>
    <property type="match status" value="1"/>
</dbReference>
<dbReference type="InterPro" id="IPR051806">
    <property type="entry name" value="HAD-like_SPP"/>
</dbReference>
<dbReference type="GO" id="GO:0050308">
    <property type="term" value="F:sugar-phosphatase activity"/>
    <property type="evidence" value="ECO:0007669"/>
    <property type="project" value="TreeGrafter"/>
</dbReference>
<dbReference type="SUPFAM" id="SSF56784">
    <property type="entry name" value="HAD-like"/>
    <property type="match status" value="2"/>
</dbReference>
<dbReference type="Proteomes" id="UP000078113">
    <property type="component" value="Unassembled WGS sequence"/>
</dbReference>
<feature type="region of interest" description="Disordered" evidence="1">
    <location>
        <begin position="107"/>
        <end position="143"/>
    </location>
</feature>
<protein>
    <submittedName>
        <fullName evidence="2">Uncharacterized protein</fullName>
    </submittedName>
</protein>
<dbReference type="Gene3D" id="1.10.150.240">
    <property type="entry name" value="Putative phosphatase, domain 2"/>
    <property type="match status" value="1"/>
</dbReference>
<reference evidence="2" key="1">
    <citation type="submission" date="2016-04" db="EMBL/GenBank/DDBJ databases">
        <authorList>
            <person name="Nguyen H.D."/>
            <person name="Samba Siva P."/>
            <person name="Cullis J."/>
            <person name="Levesque C.A."/>
            <person name="Hambleton S."/>
        </authorList>
    </citation>
    <scope>NUCLEOTIDE SEQUENCE</scope>
    <source>
        <strain evidence="2">DAOMC 236422</strain>
    </source>
</reference>
<evidence type="ECO:0000313" key="2">
    <source>
        <dbReference type="EMBL" id="KAE8271827.1"/>
    </source>
</evidence>
<reference evidence="2" key="2">
    <citation type="journal article" date="2019" name="IMA Fungus">
        <title>Genome sequencing and comparison of five Tilletia species to identify candidate genes for the detection of regulated species infecting wheat.</title>
        <authorList>
            <person name="Nguyen H.D.T."/>
            <person name="Sultana T."/>
            <person name="Kesanakurti P."/>
            <person name="Hambleton S."/>
        </authorList>
    </citation>
    <scope>NUCLEOTIDE SEQUENCE</scope>
    <source>
        <strain evidence="2">DAOMC 236422</strain>
    </source>
</reference>
<dbReference type="InterPro" id="IPR023214">
    <property type="entry name" value="HAD_sf"/>
</dbReference>
<dbReference type="AlphaFoldDB" id="A0A8X7T7I2"/>
<dbReference type="InterPro" id="IPR036412">
    <property type="entry name" value="HAD-like_sf"/>
</dbReference>
<dbReference type="InterPro" id="IPR006439">
    <property type="entry name" value="HAD-SF_hydro_IA"/>
</dbReference>
<evidence type="ECO:0000256" key="1">
    <source>
        <dbReference type="SAM" id="MobiDB-lite"/>
    </source>
</evidence>
<keyword evidence="3" id="KW-1185">Reference proteome</keyword>